<sequence length="399" mass="44866">MKKRVSLDAQLREDARVEVVARKRRKKKEPSSSSSSSLPAEEEEEEPGKKAQELARELMEDDEEGGLFGRQVVEEDEEEEGSDVEEEKAFEAVGLSAKESRVVDSYFEEPETRRTLADIILAKIAEKECPPEEDDEDGLPPKVLETYRAIGPILARYRSGKLPKALKVIPALERWDELLWLARPDAWSVQAVGAVTRIFASNLDPARAKVFYEDVLLPRCRDDLRTYRKLNYHLYQALHRALFKPAAWFKGILLPLARDATLGEAVIFASVLSKASVPAAHAAVVLLKLAEGTRTYSGATSVFLIALLNKKYALPVRVVSALVAYFARFVTPTTATVQQGDRLPVLWHQSLLVFAQRYRGDLQPHHLDTLKAVARHHVHDKITPDIRRELRAAMDDDDA</sequence>
<feature type="compositionally biased region" description="Acidic residues" evidence="2">
    <location>
        <begin position="74"/>
        <end position="88"/>
    </location>
</feature>
<feature type="compositionally biased region" description="Basic and acidic residues" evidence="2">
    <location>
        <begin position="47"/>
        <end position="58"/>
    </location>
</feature>
<dbReference type="AlphaFoldDB" id="A0AAD7U722"/>
<evidence type="ECO:0000256" key="1">
    <source>
        <dbReference type="ARBA" id="ARBA00007114"/>
    </source>
</evidence>
<evidence type="ECO:0008006" key="5">
    <source>
        <dbReference type="Google" id="ProtNLM"/>
    </source>
</evidence>
<reference evidence="3" key="1">
    <citation type="submission" date="2023-01" db="EMBL/GenBank/DDBJ databases">
        <title>Metagenome sequencing of chrysophaentin producing Chrysophaeum taylorii.</title>
        <authorList>
            <person name="Davison J."/>
            <person name="Bewley C."/>
        </authorList>
    </citation>
    <scope>NUCLEOTIDE SEQUENCE</scope>
    <source>
        <strain evidence="3">NIES-1699</strain>
    </source>
</reference>
<dbReference type="GO" id="GO:0005730">
    <property type="term" value="C:nucleolus"/>
    <property type="evidence" value="ECO:0007669"/>
    <property type="project" value="TreeGrafter"/>
</dbReference>
<gene>
    <name evidence="3" type="ORF">CTAYLR_008023</name>
</gene>
<dbReference type="PANTHER" id="PTHR12821">
    <property type="entry name" value="BYSTIN"/>
    <property type="match status" value="1"/>
</dbReference>
<evidence type="ECO:0000313" key="4">
    <source>
        <dbReference type="Proteomes" id="UP001230188"/>
    </source>
</evidence>
<dbReference type="GO" id="GO:0030515">
    <property type="term" value="F:snoRNA binding"/>
    <property type="evidence" value="ECO:0007669"/>
    <property type="project" value="TreeGrafter"/>
</dbReference>
<name>A0AAD7U722_9STRA</name>
<dbReference type="Proteomes" id="UP001230188">
    <property type="component" value="Unassembled WGS sequence"/>
</dbReference>
<accession>A0AAD7U722</accession>
<evidence type="ECO:0000313" key="3">
    <source>
        <dbReference type="EMBL" id="KAJ8599462.1"/>
    </source>
</evidence>
<organism evidence="3 4">
    <name type="scientific">Chrysophaeum taylorii</name>
    <dbReference type="NCBI Taxonomy" id="2483200"/>
    <lineage>
        <taxon>Eukaryota</taxon>
        <taxon>Sar</taxon>
        <taxon>Stramenopiles</taxon>
        <taxon>Ochrophyta</taxon>
        <taxon>Pelagophyceae</taxon>
        <taxon>Pelagomonadales</taxon>
        <taxon>Pelagomonadaceae</taxon>
        <taxon>Chrysophaeum</taxon>
    </lineage>
</organism>
<dbReference type="InterPro" id="IPR007955">
    <property type="entry name" value="Bystin"/>
</dbReference>
<comment type="similarity">
    <text evidence="1">Belongs to the bystin family.</text>
</comment>
<dbReference type="GO" id="GO:0030688">
    <property type="term" value="C:preribosome, small subunit precursor"/>
    <property type="evidence" value="ECO:0007669"/>
    <property type="project" value="TreeGrafter"/>
</dbReference>
<keyword evidence="4" id="KW-1185">Reference proteome</keyword>
<feature type="region of interest" description="Disordered" evidence="2">
    <location>
        <begin position="18"/>
        <end position="90"/>
    </location>
</feature>
<protein>
    <recommendedName>
        <fullName evidence="5">Bystin</fullName>
    </recommendedName>
</protein>
<dbReference type="EMBL" id="JAQMWT010000563">
    <property type="protein sequence ID" value="KAJ8599462.1"/>
    <property type="molecule type" value="Genomic_DNA"/>
</dbReference>
<dbReference type="GO" id="GO:0006364">
    <property type="term" value="P:rRNA processing"/>
    <property type="evidence" value="ECO:0007669"/>
    <property type="project" value="TreeGrafter"/>
</dbReference>
<dbReference type="Pfam" id="PF05291">
    <property type="entry name" value="Bystin"/>
    <property type="match status" value="1"/>
</dbReference>
<comment type="caution">
    <text evidence="3">The sequence shown here is derived from an EMBL/GenBank/DDBJ whole genome shotgun (WGS) entry which is preliminary data.</text>
</comment>
<proteinExistence type="inferred from homology"/>
<evidence type="ECO:0000256" key="2">
    <source>
        <dbReference type="SAM" id="MobiDB-lite"/>
    </source>
</evidence>
<dbReference type="PANTHER" id="PTHR12821:SF0">
    <property type="entry name" value="BYSTIN"/>
    <property type="match status" value="1"/>
</dbReference>
<dbReference type="GO" id="GO:0005737">
    <property type="term" value="C:cytoplasm"/>
    <property type="evidence" value="ECO:0007669"/>
    <property type="project" value="TreeGrafter"/>
</dbReference>